<keyword evidence="2" id="KW-0812">Transmembrane</keyword>
<dbReference type="EMBL" id="LHPG02000003">
    <property type="protein sequence ID" value="PRW59846.1"/>
    <property type="molecule type" value="Genomic_DNA"/>
</dbReference>
<dbReference type="Proteomes" id="UP000239899">
    <property type="component" value="Unassembled WGS sequence"/>
</dbReference>
<comment type="caution">
    <text evidence="3">The sequence shown here is derived from an EMBL/GenBank/DDBJ whole genome shotgun (WGS) entry which is preliminary data.</text>
</comment>
<keyword evidence="2" id="KW-1133">Transmembrane helix</keyword>
<evidence type="ECO:0000256" key="2">
    <source>
        <dbReference type="SAM" id="Phobius"/>
    </source>
</evidence>
<name>A0A2P6U0K8_CHLSO</name>
<dbReference type="AlphaFoldDB" id="A0A2P6U0K8"/>
<proteinExistence type="predicted"/>
<feature type="transmembrane region" description="Helical" evidence="2">
    <location>
        <begin position="195"/>
        <end position="215"/>
    </location>
</feature>
<accession>A0A2P6U0K8</accession>
<keyword evidence="2" id="KW-0472">Membrane</keyword>
<gene>
    <name evidence="3" type="ORF">C2E21_1970</name>
</gene>
<evidence type="ECO:0000313" key="4">
    <source>
        <dbReference type="Proteomes" id="UP000239899"/>
    </source>
</evidence>
<protein>
    <submittedName>
        <fullName evidence="3">ABC transporter permease</fullName>
    </submittedName>
</protein>
<evidence type="ECO:0000256" key="1">
    <source>
        <dbReference type="SAM" id="Coils"/>
    </source>
</evidence>
<reference evidence="3 4" key="1">
    <citation type="journal article" date="2018" name="Plant J.">
        <title>Genome sequences of Chlorella sorokiniana UTEX 1602 and Micractinium conductrix SAG 241.80: implications to maltose excretion by a green alga.</title>
        <authorList>
            <person name="Arriola M.B."/>
            <person name="Velmurugan N."/>
            <person name="Zhang Y."/>
            <person name="Plunkett M.H."/>
            <person name="Hondzo H."/>
            <person name="Barney B.M."/>
        </authorList>
    </citation>
    <scope>NUCLEOTIDE SEQUENCE [LARGE SCALE GENOMIC DNA]</scope>
    <source>
        <strain evidence="4">UTEX 1602</strain>
    </source>
</reference>
<feature type="coiled-coil region" evidence="1">
    <location>
        <begin position="128"/>
        <end position="172"/>
    </location>
</feature>
<sequence length="288" mass="30632">MDQLLEDILGDDPGTIPCRGRALLLAPVPARRPLLACLAAGSENSPPAGNPHSPELRKQLEDALQQAEVAELQEQLAAPIAGLVQREVLAAKQTEADKMCEDLMQRTAHMEDIQAETKARLERVDGMLNRVAETKAEYQKVMQKFKRKIAKMESAQQALQSKQAAAQRARAAAESAKGAWEREIAGISWFAGLPLLPWPTVIAVLAALLFISSLLLLRHRAVLALGLAAIQLCLCAGLGDSTPRLVQRAAQGLAHGRLRGCSAAPLDGHTAPCSTTGACAAAAAQLEA</sequence>
<keyword evidence="1" id="KW-0175">Coiled coil</keyword>
<evidence type="ECO:0000313" key="3">
    <source>
        <dbReference type="EMBL" id="PRW59846.1"/>
    </source>
</evidence>
<keyword evidence="4" id="KW-1185">Reference proteome</keyword>
<organism evidence="3 4">
    <name type="scientific">Chlorella sorokiniana</name>
    <name type="common">Freshwater green alga</name>
    <dbReference type="NCBI Taxonomy" id="3076"/>
    <lineage>
        <taxon>Eukaryota</taxon>
        <taxon>Viridiplantae</taxon>
        <taxon>Chlorophyta</taxon>
        <taxon>core chlorophytes</taxon>
        <taxon>Trebouxiophyceae</taxon>
        <taxon>Chlorellales</taxon>
        <taxon>Chlorellaceae</taxon>
        <taxon>Chlorella clade</taxon>
        <taxon>Chlorella</taxon>
    </lineage>
</organism>